<dbReference type="InterPro" id="IPR020103">
    <property type="entry name" value="PsdUridine_synth_cat_dom_sf"/>
</dbReference>
<evidence type="ECO:0000256" key="2">
    <source>
        <dbReference type="ARBA" id="ARBA00023235"/>
    </source>
</evidence>
<feature type="compositionally biased region" description="Low complexity" evidence="3">
    <location>
        <begin position="12"/>
        <end position="25"/>
    </location>
</feature>
<evidence type="ECO:0000256" key="1">
    <source>
        <dbReference type="ARBA" id="ARBA00008348"/>
    </source>
</evidence>
<dbReference type="InterPro" id="IPR018496">
    <property type="entry name" value="PsdUridine_synth_RsuA/RluB_CS"/>
</dbReference>
<evidence type="ECO:0000313" key="5">
    <source>
        <dbReference type="EMBL" id="VEU36839.1"/>
    </source>
</evidence>
<gene>
    <name evidence="5" type="ORF">PSNMU_V1.4_AUG-EV-PASAV3_0036120</name>
</gene>
<protein>
    <recommendedName>
        <fullName evidence="4">Pseudouridine synthase RsuA/RluA-like domain-containing protein</fullName>
    </recommendedName>
</protein>
<dbReference type="GO" id="GO:0009982">
    <property type="term" value="F:pseudouridine synthase activity"/>
    <property type="evidence" value="ECO:0007669"/>
    <property type="project" value="InterPro"/>
</dbReference>
<name>A0A448Z4E1_9STRA</name>
<dbReference type="PROSITE" id="PS01149">
    <property type="entry name" value="PSI_RSU"/>
    <property type="match status" value="1"/>
</dbReference>
<dbReference type="Gene3D" id="3.30.2350.10">
    <property type="entry name" value="Pseudouridine synthase"/>
    <property type="match status" value="1"/>
</dbReference>
<feature type="region of interest" description="Disordered" evidence="3">
    <location>
        <begin position="1"/>
        <end position="30"/>
    </location>
</feature>
<evidence type="ECO:0000313" key="6">
    <source>
        <dbReference type="Proteomes" id="UP000291116"/>
    </source>
</evidence>
<dbReference type="OrthoDB" id="440619at2759"/>
<dbReference type="GO" id="GO:0006364">
    <property type="term" value="P:rRNA processing"/>
    <property type="evidence" value="ECO:0007669"/>
    <property type="project" value="UniProtKB-ARBA"/>
</dbReference>
<keyword evidence="2" id="KW-0413">Isomerase</keyword>
<organism evidence="5 6">
    <name type="scientific">Pseudo-nitzschia multistriata</name>
    <dbReference type="NCBI Taxonomy" id="183589"/>
    <lineage>
        <taxon>Eukaryota</taxon>
        <taxon>Sar</taxon>
        <taxon>Stramenopiles</taxon>
        <taxon>Ochrophyta</taxon>
        <taxon>Bacillariophyta</taxon>
        <taxon>Bacillariophyceae</taxon>
        <taxon>Bacillariophycidae</taxon>
        <taxon>Bacillariales</taxon>
        <taxon>Bacillariaceae</taxon>
        <taxon>Pseudo-nitzschia</taxon>
    </lineage>
</organism>
<dbReference type="Pfam" id="PF00849">
    <property type="entry name" value="PseudoU_synth_2"/>
    <property type="match status" value="1"/>
</dbReference>
<keyword evidence="6" id="KW-1185">Reference proteome</keyword>
<dbReference type="InterPro" id="IPR050343">
    <property type="entry name" value="RsuA_PseudoU_synthase"/>
</dbReference>
<dbReference type="Proteomes" id="UP000291116">
    <property type="component" value="Unassembled WGS sequence"/>
</dbReference>
<evidence type="ECO:0000256" key="3">
    <source>
        <dbReference type="SAM" id="MobiDB-lite"/>
    </source>
</evidence>
<feature type="compositionally biased region" description="Basic residues" evidence="3">
    <location>
        <begin position="72"/>
        <end position="83"/>
    </location>
</feature>
<comment type="similarity">
    <text evidence="1">Belongs to the pseudouridine synthase RsuA family.</text>
</comment>
<sequence>MVKLSGKPVLFDPSLATPSTSSSADNQRPSSLVPKVWAVHKLKGEVVTENDPHGRPSLIERLKQSGVGRSRQGGKRKRQQRQMHLKPIGRLDMPTEGLILVTNDGGFAREMELPSSKIHRVYRVRVHGRLTTHKLDQVRRGGVTYENVRYPSMQVSLEKPKRARSMSSNNWLRGTSYGQTSGSVPLESIWWKEKP</sequence>
<dbReference type="GO" id="GO:0001522">
    <property type="term" value="P:pseudouridine synthesis"/>
    <property type="evidence" value="ECO:0007669"/>
    <property type="project" value="InterPro"/>
</dbReference>
<dbReference type="SUPFAM" id="SSF55120">
    <property type="entry name" value="Pseudouridine synthase"/>
    <property type="match status" value="1"/>
</dbReference>
<dbReference type="EMBL" id="CAACVS010000105">
    <property type="protein sequence ID" value="VEU36839.1"/>
    <property type="molecule type" value="Genomic_DNA"/>
</dbReference>
<dbReference type="GO" id="GO:0003723">
    <property type="term" value="F:RNA binding"/>
    <property type="evidence" value="ECO:0007669"/>
    <property type="project" value="InterPro"/>
</dbReference>
<feature type="compositionally biased region" description="Basic and acidic residues" evidence="3">
    <location>
        <begin position="48"/>
        <end position="63"/>
    </location>
</feature>
<dbReference type="AlphaFoldDB" id="A0A448Z4E1"/>
<accession>A0A448Z4E1</accession>
<evidence type="ECO:0000259" key="4">
    <source>
        <dbReference type="Pfam" id="PF00849"/>
    </source>
</evidence>
<feature type="domain" description="Pseudouridine synthase RsuA/RluA-like" evidence="4">
    <location>
        <begin position="36"/>
        <end position="135"/>
    </location>
</feature>
<feature type="region of interest" description="Disordered" evidence="3">
    <location>
        <begin position="48"/>
        <end position="83"/>
    </location>
</feature>
<dbReference type="InterPro" id="IPR006145">
    <property type="entry name" value="PsdUridine_synth_RsuA/RluA"/>
</dbReference>
<dbReference type="PANTHER" id="PTHR47683">
    <property type="entry name" value="PSEUDOURIDINE SYNTHASE FAMILY PROTEIN-RELATED"/>
    <property type="match status" value="1"/>
</dbReference>
<proteinExistence type="inferred from homology"/>
<reference evidence="5 6" key="1">
    <citation type="submission" date="2019-01" db="EMBL/GenBank/DDBJ databases">
        <authorList>
            <person name="Ferrante I. M."/>
        </authorList>
    </citation>
    <scope>NUCLEOTIDE SEQUENCE [LARGE SCALE GENOMIC DNA]</scope>
    <source>
        <strain evidence="5 6">B856</strain>
    </source>
</reference>
<dbReference type="PANTHER" id="PTHR47683:SF3">
    <property type="entry name" value="RIBOSOMAL LARGE SUBUNIT PSEUDOURIDINE SYNTHASE B"/>
    <property type="match status" value="1"/>
</dbReference>